<proteinExistence type="predicted"/>
<organism evidence="1 2">
    <name type="scientific">Rheinheimera marina</name>
    <dbReference type="NCBI Taxonomy" id="1774958"/>
    <lineage>
        <taxon>Bacteria</taxon>
        <taxon>Pseudomonadati</taxon>
        <taxon>Pseudomonadota</taxon>
        <taxon>Gammaproteobacteria</taxon>
        <taxon>Chromatiales</taxon>
        <taxon>Chromatiaceae</taxon>
        <taxon>Rheinheimera</taxon>
    </lineage>
</organism>
<comment type="caution">
    <text evidence="1">The sequence shown here is derived from an EMBL/GenBank/DDBJ whole genome shotgun (WGS) entry which is preliminary data.</text>
</comment>
<sequence>MYVDGFLIPVASHRLEEYKQMAADAAIVWKEYGALDYVETVGDDMQIDGVDSFLNKAGCNANEVVVFSWISYRDKAHRDAVNEKVMADPRLQQMMEQKDPVFDCRRMAYGGFRLLVKA</sequence>
<dbReference type="PIRSF" id="PIRSF007028">
    <property type="entry name" value="UCP007028"/>
    <property type="match status" value="1"/>
</dbReference>
<dbReference type="InterPro" id="IPR011008">
    <property type="entry name" value="Dimeric_a/b-barrel"/>
</dbReference>
<dbReference type="RefSeq" id="WP_377334104.1">
    <property type="nucleotide sequence ID" value="NZ_JBHSGB010000010.1"/>
</dbReference>
<dbReference type="Gene3D" id="3.30.70.100">
    <property type="match status" value="1"/>
</dbReference>
<evidence type="ECO:0000313" key="2">
    <source>
        <dbReference type="Proteomes" id="UP001595962"/>
    </source>
</evidence>
<keyword evidence="2" id="KW-1185">Reference proteome</keyword>
<dbReference type="Proteomes" id="UP001595962">
    <property type="component" value="Unassembled WGS sequence"/>
</dbReference>
<dbReference type="Pfam" id="PF07237">
    <property type="entry name" value="DUF1428"/>
    <property type="match status" value="1"/>
</dbReference>
<name>A0ABV9JMW1_9GAMM</name>
<evidence type="ECO:0000313" key="1">
    <source>
        <dbReference type="EMBL" id="MFC4655612.1"/>
    </source>
</evidence>
<reference evidence="2" key="1">
    <citation type="journal article" date="2019" name="Int. J. Syst. Evol. Microbiol.">
        <title>The Global Catalogue of Microorganisms (GCM) 10K type strain sequencing project: providing services to taxonomists for standard genome sequencing and annotation.</title>
        <authorList>
            <consortium name="The Broad Institute Genomics Platform"/>
            <consortium name="The Broad Institute Genome Sequencing Center for Infectious Disease"/>
            <person name="Wu L."/>
            <person name="Ma J."/>
        </authorList>
    </citation>
    <scope>NUCLEOTIDE SEQUENCE [LARGE SCALE GENOMIC DNA]</scope>
    <source>
        <strain evidence="2">DT28</strain>
    </source>
</reference>
<protein>
    <submittedName>
        <fullName evidence="1">DUF1428 domain-containing protein</fullName>
    </submittedName>
</protein>
<dbReference type="EMBL" id="JBHSGB010000010">
    <property type="protein sequence ID" value="MFC4655612.1"/>
    <property type="molecule type" value="Genomic_DNA"/>
</dbReference>
<dbReference type="SUPFAM" id="SSF54909">
    <property type="entry name" value="Dimeric alpha+beta barrel"/>
    <property type="match status" value="1"/>
</dbReference>
<accession>A0ABV9JMW1</accession>
<dbReference type="InterPro" id="IPR009874">
    <property type="entry name" value="DUF1428"/>
</dbReference>
<gene>
    <name evidence="1" type="ORF">ACFO3I_11360</name>
</gene>